<dbReference type="WBParaSite" id="SPAL_0001063800.1">
    <property type="protein sequence ID" value="SPAL_0001063800.1"/>
    <property type="gene ID" value="SPAL_0001063800"/>
</dbReference>
<accession>A0A0N5BXX5</accession>
<evidence type="ECO:0000313" key="2">
    <source>
        <dbReference type="Proteomes" id="UP000046392"/>
    </source>
</evidence>
<keyword evidence="1" id="KW-0472">Membrane</keyword>
<evidence type="ECO:0000256" key="1">
    <source>
        <dbReference type="SAM" id="Phobius"/>
    </source>
</evidence>
<protein>
    <submittedName>
        <fullName evidence="3">Uncharacterized protein</fullName>
    </submittedName>
</protein>
<sequence length="194" mass="21371">MSSTTVNRNSKKSRKTSTSGTKFNLEEIAAEVTKIKEQLKIMEKDFLAAEKLAKSTEPQCLKKVLSENKDITNVLTSTRIIRLILASSSPLSMSALAGLLIYVQPMISSSYIESQDVAVTFLGVIKDSYWEEIVKTCGMPVNSSMKIKEKNRIKNAQKARDLLVNVATNATAARISSNTSACTFKTCVNTFITF</sequence>
<evidence type="ECO:0000313" key="3">
    <source>
        <dbReference type="WBParaSite" id="SPAL_0001063800.1"/>
    </source>
</evidence>
<keyword evidence="2" id="KW-1185">Reference proteome</keyword>
<keyword evidence="1" id="KW-1133">Transmembrane helix</keyword>
<name>A0A0N5BXX5_STREA</name>
<dbReference type="AlphaFoldDB" id="A0A0N5BXX5"/>
<feature type="transmembrane region" description="Helical" evidence="1">
    <location>
        <begin position="80"/>
        <end position="103"/>
    </location>
</feature>
<reference evidence="3" key="1">
    <citation type="submission" date="2017-02" db="UniProtKB">
        <authorList>
            <consortium name="WormBaseParasite"/>
        </authorList>
    </citation>
    <scope>IDENTIFICATION</scope>
</reference>
<proteinExistence type="predicted"/>
<organism evidence="2 3">
    <name type="scientific">Strongyloides papillosus</name>
    <name type="common">Intestinal threadworm</name>
    <dbReference type="NCBI Taxonomy" id="174720"/>
    <lineage>
        <taxon>Eukaryota</taxon>
        <taxon>Metazoa</taxon>
        <taxon>Ecdysozoa</taxon>
        <taxon>Nematoda</taxon>
        <taxon>Chromadorea</taxon>
        <taxon>Rhabditida</taxon>
        <taxon>Tylenchina</taxon>
        <taxon>Panagrolaimomorpha</taxon>
        <taxon>Strongyloidoidea</taxon>
        <taxon>Strongyloididae</taxon>
        <taxon>Strongyloides</taxon>
    </lineage>
</organism>
<keyword evidence="1" id="KW-0812">Transmembrane</keyword>
<dbReference type="Proteomes" id="UP000046392">
    <property type="component" value="Unplaced"/>
</dbReference>